<proteinExistence type="predicted"/>
<feature type="signal peptide" evidence="1">
    <location>
        <begin position="1"/>
        <end position="18"/>
    </location>
</feature>
<accession>A0A8D8RVV7</accession>
<keyword evidence="1" id="KW-0732">Signal</keyword>
<dbReference type="AlphaFoldDB" id="A0A8D8RVV7"/>
<name>A0A8D8RVV7_9HEMI</name>
<sequence length="112" mass="11518">MVFSVLPLLFHLFRRVSLSSSLSESFFSVVVLVFTSGDSGTAGSAGFSSSALLVEVSSLGLSSLSFSSVSSTPSSSVLGVDVLGLSLLSLSGSPMSTSDRWMTLLNPSLSET</sequence>
<dbReference type="EMBL" id="HBUF01190464">
    <property type="protein sequence ID" value="CAG6658056.1"/>
    <property type="molecule type" value="Transcribed_RNA"/>
</dbReference>
<organism evidence="2">
    <name type="scientific">Cacopsylla melanoneura</name>
    <dbReference type="NCBI Taxonomy" id="428564"/>
    <lineage>
        <taxon>Eukaryota</taxon>
        <taxon>Metazoa</taxon>
        <taxon>Ecdysozoa</taxon>
        <taxon>Arthropoda</taxon>
        <taxon>Hexapoda</taxon>
        <taxon>Insecta</taxon>
        <taxon>Pterygota</taxon>
        <taxon>Neoptera</taxon>
        <taxon>Paraneoptera</taxon>
        <taxon>Hemiptera</taxon>
        <taxon>Sternorrhyncha</taxon>
        <taxon>Psylloidea</taxon>
        <taxon>Psyllidae</taxon>
        <taxon>Psyllinae</taxon>
        <taxon>Cacopsylla</taxon>
    </lineage>
</organism>
<feature type="chain" id="PRO_5036428627" description="Secreted protein" evidence="1">
    <location>
        <begin position="19"/>
        <end position="112"/>
    </location>
</feature>
<dbReference type="EMBL" id="HBUF01190469">
    <property type="protein sequence ID" value="CAG6658085.1"/>
    <property type="molecule type" value="Transcribed_RNA"/>
</dbReference>
<evidence type="ECO:0000256" key="1">
    <source>
        <dbReference type="SAM" id="SignalP"/>
    </source>
</evidence>
<protein>
    <recommendedName>
        <fullName evidence="3">Secreted protein</fullName>
    </recommendedName>
</protein>
<reference evidence="2" key="1">
    <citation type="submission" date="2021-05" db="EMBL/GenBank/DDBJ databases">
        <authorList>
            <person name="Alioto T."/>
            <person name="Alioto T."/>
            <person name="Gomez Garrido J."/>
        </authorList>
    </citation>
    <scope>NUCLEOTIDE SEQUENCE</scope>
</reference>
<evidence type="ECO:0008006" key="3">
    <source>
        <dbReference type="Google" id="ProtNLM"/>
    </source>
</evidence>
<evidence type="ECO:0000313" key="2">
    <source>
        <dbReference type="EMBL" id="CAG6658056.1"/>
    </source>
</evidence>